<evidence type="ECO:0000256" key="4">
    <source>
        <dbReference type="ARBA" id="ARBA00022801"/>
    </source>
</evidence>
<dbReference type="Proteomes" id="UP000788426">
    <property type="component" value="Unassembled WGS sequence"/>
</dbReference>
<sequence length="1066" mass="122216">MIKSFITAALLFSAVSASATVVPTFTEWHDMSVNELNRFPVHASFFMYENENSALKGLQEQSSNYLSLNGKWSFKGVENANERPTDFYKLDYNDSSWGTMPVPGNWELNGFGDPVYVNVGFPWRGHFKDNPPMVPTEHNRVGSYRRYIDVPSDWNGEQIIAHFGSVTSNIYLWVNGQFVGYAEDSKQAAEFDVTPYIKPGKNLIAFQTFRWCDGTYCEDQDFWRLSGVARQSYLYKRNKTTNVNDIRFVAGLKNDYKDGTIFIKKETNGNVATRYRLYDKEGNLVLDATSADKQNLYEVKNVRQWNAEDPYLYTLLVDVMRKEVVGKGKGKNAKVNYTTVGVIPFKVGFRNVSIQGSQVWVNGQPVFFKGANRHEVDPLNGYVVTRERMIEDIKLMKRFNINAVRTCHYPDDPMWYDLCDEYGIYLCAEANQESHGFHYGDDAISKTPLFAKQILERNQHNVLTNFNHPSIIFWSLGNETADGPNFVAAYDWIKGMDYSRPVQFERAIKNSHTDIYCPMYRSQKEMEDYANSTAPEDQRPLIQCEYSHAMGNSSGGFKEYWDLIRQYPNKLQGGFIWDFVDQGLRKTDEKGNVIYTYGGDFNTYDPSDNNFNCNGLINPDRIPNPEAFEIGYFYQNIWVRNINKEKKTITVFNENFFKDLSNYALNWEVIANGKSVEKGVVENLDIAPQTSKQIELGWKDIKNPKEEVFLNVSFTLKNAEPLMEKGQVVAYNQIQLQEGVMPFQACFLNAVCEKGVKIDNKVKVKENKKTNELTVENSKFSLTFNKQNGYLTSYNIDNQAMIAKGGTLKPNFWRAPTDNDMGAGIQQDYAVWRNPEMLLTAFDVQKEKQATGDKQTIITVKASYDIPKVEAKLFLTYTIYPTGRVDVEETMQTTPGKKNPDMFRFGMLMQMPYDMDESTFYGRGPVENYSDRKESQLVGIYKQNVDDQFFAYVRPQETGTKSDIRVWKQTNKAGQGLVIRPFEPCSMSALHYNIKDLDDGEKKTQRHSQQVPKSQFTNLCIDACQAGLGGVDSWSKRGIALEQYRIHCVDRTFKFSMGKAKGCCKK</sequence>
<evidence type="ECO:0000256" key="6">
    <source>
        <dbReference type="SAM" id="SignalP"/>
    </source>
</evidence>
<keyword evidence="5" id="KW-0326">Glycosidase</keyword>
<evidence type="ECO:0000256" key="5">
    <source>
        <dbReference type="ARBA" id="ARBA00023295"/>
    </source>
</evidence>
<evidence type="ECO:0000313" key="9">
    <source>
        <dbReference type="Proteomes" id="UP000788426"/>
    </source>
</evidence>
<comment type="catalytic activity">
    <reaction evidence="1">
        <text>Hydrolysis of terminal non-reducing beta-D-galactose residues in beta-D-galactosides.</text>
        <dbReference type="EC" id="3.2.1.23"/>
    </reaction>
</comment>
<evidence type="ECO:0000256" key="2">
    <source>
        <dbReference type="ARBA" id="ARBA00007401"/>
    </source>
</evidence>
<evidence type="ECO:0000256" key="3">
    <source>
        <dbReference type="ARBA" id="ARBA00012756"/>
    </source>
</evidence>
<comment type="similarity">
    <text evidence="2">Belongs to the glycosyl hydrolase 2 family.</text>
</comment>
<feature type="signal peptide" evidence="6">
    <location>
        <begin position="1"/>
        <end position="19"/>
    </location>
</feature>
<dbReference type="Pfam" id="PF02929">
    <property type="entry name" value="Bgal_small_N"/>
    <property type="match status" value="1"/>
</dbReference>
<dbReference type="PANTHER" id="PTHR46323">
    <property type="entry name" value="BETA-GALACTOSIDASE"/>
    <property type="match status" value="1"/>
</dbReference>
<dbReference type="InterPro" id="IPR006102">
    <property type="entry name" value="Ig-like_GH2"/>
</dbReference>
<protein>
    <recommendedName>
        <fullName evidence="3">beta-galactosidase</fullName>
        <ecNumber evidence="3">3.2.1.23</ecNumber>
    </recommendedName>
</protein>
<dbReference type="InterPro" id="IPR004199">
    <property type="entry name" value="B-gal_small/dom_5"/>
</dbReference>
<dbReference type="InterPro" id="IPR006103">
    <property type="entry name" value="Glyco_hydro_2_cat"/>
</dbReference>
<dbReference type="SMART" id="SM01038">
    <property type="entry name" value="Bgal_small_N"/>
    <property type="match status" value="1"/>
</dbReference>
<keyword evidence="9" id="KW-1185">Reference proteome</keyword>
<dbReference type="PANTHER" id="PTHR46323:SF2">
    <property type="entry name" value="BETA-GALACTOSIDASE"/>
    <property type="match status" value="1"/>
</dbReference>
<proteinExistence type="inferred from homology"/>
<dbReference type="RefSeq" id="WP_219481598.1">
    <property type="nucleotide sequence ID" value="NZ_JAHXCT010000005.1"/>
</dbReference>
<comment type="caution">
    <text evidence="8">The sequence shown here is derived from an EMBL/GenBank/DDBJ whole genome shotgun (WGS) entry which is preliminary data.</text>
</comment>
<gene>
    <name evidence="8" type="ORF">KZO38_07525</name>
</gene>
<dbReference type="InterPro" id="IPR006104">
    <property type="entry name" value="Glyco_hydro_2_N"/>
</dbReference>
<keyword evidence="4" id="KW-0378">Hydrolase</keyword>
<accession>A0ABS6YFW9</accession>
<dbReference type="Pfam" id="PF00703">
    <property type="entry name" value="Glyco_hydro_2"/>
    <property type="match status" value="1"/>
</dbReference>
<evidence type="ECO:0000256" key="1">
    <source>
        <dbReference type="ARBA" id="ARBA00001412"/>
    </source>
</evidence>
<feature type="domain" description="Beta galactosidase small chain/" evidence="7">
    <location>
        <begin position="774"/>
        <end position="1058"/>
    </location>
</feature>
<dbReference type="Pfam" id="PF02836">
    <property type="entry name" value="Glyco_hydro_2_C"/>
    <property type="match status" value="1"/>
</dbReference>
<dbReference type="Pfam" id="PF02837">
    <property type="entry name" value="Glyco_hydro_2_N"/>
    <property type="match status" value="1"/>
</dbReference>
<dbReference type="EC" id="3.2.1.23" evidence="3"/>
<dbReference type="InterPro" id="IPR032312">
    <property type="entry name" value="LacZ_4"/>
</dbReference>
<dbReference type="InterPro" id="IPR050347">
    <property type="entry name" value="Bact_Beta-galactosidase"/>
</dbReference>
<evidence type="ECO:0000313" key="8">
    <source>
        <dbReference type="EMBL" id="MBW4769609.1"/>
    </source>
</evidence>
<organism evidence="8 9">
    <name type="scientific">Hoylesella nanceiensis</name>
    <dbReference type="NCBI Taxonomy" id="425941"/>
    <lineage>
        <taxon>Bacteria</taxon>
        <taxon>Pseudomonadati</taxon>
        <taxon>Bacteroidota</taxon>
        <taxon>Bacteroidia</taxon>
        <taxon>Bacteroidales</taxon>
        <taxon>Prevotellaceae</taxon>
        <taxon>Hoylesella</taxon>
    </lineage>
</organism>
<feature type="chain" id="PRO_5045998607" description="beta-galactosidase" evidence="6">
    <location>
        <begin position="20"/>
        <end position="1066"/>
    </location>
</feature>
<dbReference type="Pfam" id="PF16353">
    <property type="entry name" value="LacZ_4"/>
    <property type="match status" value="1"/>
</dbReference>
<name>A0ABS6YFW9_9BACT</name>
<evidence type="ECO:0000259" key="7">
    <source>
        <dbReference type="SMART" id="SM01038"/>
    </source>
</evidence>
<keyword evidence="6" id="KW-0732">Signal</keyword>
<dbReference type="EMBL" id="JAHXCT010000005">
    <property type="protein sequence ID" value="MBW4769609.1"/>
    <property type="molecule type" value="Genomic_DNA"/>
</dbReference>
<reference evidence="8 9" key="1">
    <citation type="submission" date="2021-07" db="EMBL/GenBank/DDBJ databases">
        <title>Genomic diversity and antimicrobial resistance of Prevotella spp. isolated from chronic lung disease airways.</title>
        <authorList>
            <person name="Webb K.A."/>
            <person name="Olagoke O.S."/>
            <person name="Baird T."/>
            <person name="Neill J."/>
            <person name="Pham A."/>
            <person name="Wells T.J."/>
            <person name="Ramsay K.A."/>
            <person name="Bell S.C."/>
            <person name="Sarovich D.S."/>
            <person name="Price E.P."/>
        </authorList>
    </citation>
    <scope>NUCLEOTIDE SEQUENCE [LARGE SCALE GENOMIC DNA]</scope>
    <source>
        <strain evidence="8 9">SCHI0011.S.12</strain>
    </source>
</reference>